<proteinExistence type="predicted"/>
<dbReference type="SUPFAM" id="SSF51261">
    <property type="entry name" value="Duplicated hybrid motif"/>
    <property type="match status" value="1"/>
</dbReference>
<evidence type="ECO:0000259" key="1">
    <source>
        <dbReference type="Pfam" id="PF01551"/>
    </source>
</evidence>
<dbReference type="CDD" id="cd12797">
    <property type="entry name" value="M23_peptidase"/>
    <property type="match status" value="1"/>
</dbReference>
<organism evidence="2 3">
    <name type="scientific">Dysosmobacter segnis</name>
    <dbReference type="NCBI Taxonomy" id="2763042"/>
    <lineage>
        <taxon>Bacteria</taxon>
        <taxon>Bacillati</taxon>
        <taxon>Bacillota</taxon>
        <taxon>Clostridia</taxon>
        <taxon>Eubacteriales</taxon>
        <taxon>Oscillospiraceae</taxon>
        <taxon>Dysosmobacter</taxon>
    </lineage>
</organism>
<dbReference type="Gene3D" id="2.70.70.10">
    <property type="entry name" value="Glucose Permease (Domain IIA)"/>
    <property type="match status" value="1"/>
</dbReference>
<dbReference type="InterPro" id="IPR011055">
    <property type="entry name" value="Dup_hybrid_motif"/>
</dbReference>
<dbReference type="AlphaFoldDB" id="A0A923MJI9"/>
<keyword evidence="3" id="KW-1185">Reference proteome</keyword>
<dbReference type="Proteomes" id="UP000620327">
    <property type="component" value="Unassembled WGS sequence"/>
</dbReference>
<dbReference type="EMBL" id="JACOQI010000012">
    <property type="protein sequence ID" value="MBC5771121.1"/>
    <property type="molecule type" value="Genomic_DNA"/>
</dbReference>
<dbReference type="GO" id="GO:0004222">
    <property type="term" value="F:metalloendopeptidase activity"/>
    <property type="evidence" value="ECO:0007669"/>
    <property type="project" value="TreeGrafter"/>
</dbReference>
<accession>A0A923MJI9</accession>
<feature type="domain" description="M23ase beta-sheet core" evidence="1">
    <location>
        <begin position="2"/>
        <end position="45"/>
    </location>
</feature>
<sequence>CSKLLARVGQNVQAGDIIALSGSTGRSTGPHLHFEVRVNGERANPRAYLPKG</sequence>
<dbReference type="Pfam" id="PF01551">
    <property type="entry name" value="Peptidase_M23"/>
    <property type="match status" value="1"/>
</dbReference>
<dbReference type="PANTHER" id="PTHR21666:SF270">
    <property type="entry name" value="MUREIN HYDROLASE ACTIVATOR ENVC"/>
    <property type="match status" value="1"/>
</dbReference>
<protein>
    <submittedName>
        <fullName evidence="2">M23 family metallopeptidase</fullName>
    </submittedName>
</protein>
<comment type="caution">
    <text evidence="2">The sequence shown here is derived from an EMBL/GenBank/DDBJ whole genome shotgun (WGS) entry which is preliminary data.</text>
</comment>
<evidence type="ECO:0000313" key="3">
    <source>
        <dbReference type="Proteomes" id="UP000620327"/>
    </source>
</evidence>
<dbReference type="InterPro" id="IPR050570">
    <property type="entry name" value="Cell_wall_metabolism_enzyme"/>
</dbReference>
<name>A0A923MJI9_9FIRM</name>
<dbReference type="PANTHER" id="PTHR21666">
    <property type="entry name" value="PEPTIDASE-RELATED"/>
    <property type="match status" value="1"/>
</dbReference>
<gene>
    <name evidence="2" type="ORF">H8Z83_12470</name>
</gene>
<reference evidence="2" key="1">
    <citation type="submission" date="2020-08" db="EMBL/GenBank/DDBJ databases">
        <title>Genome public.</title>
        <authorList>
            <person name="Liu C."/>
            <person name="Sun Q."/>
        </authorList>
    </citation>
    <scope>NUCLEOTIDE SEQUENCE</scope>
    <source>
        <strain evidence="2">BX15</strain>
    </source>
</reference>
<feature type="non-terminal residue" evidence="2">
    <location>
        <position position="1"/>
    </location>
</feature>
<evidence type="ECO:0000313" key="2">
    <source>
        <dbReference type="EMBL" id="MBC5771121.1"/>
    </source>
</evidence>
<dbReference type="InterPro" id="IPR016047">
    <property type="entry name" value="M23ase_b-sheet_dom"/>
</dbReference>
<dbReference type="RefSeq" id="WP_187015346.1">
    <property type="nucleotide sequence ID" value="NZ_JACOQI010000012.1"/>
</dbReference>